<dbReference type="CDD" id="cd04301">
    <property type="entry name" value="NAT_SF"/>
    <property type="match status" value="1"/>
</dbReference>
<accession>A0ABR8RC98</accession>
<dbReference type="Proteomes" id="UP000640786">
    <property type="component" value="Unassembled WGS sequence"/>
</dbReference>
<dbReference type="EMBL" id="JACSQO010000008">
    <property type="protein sequence ID" value="MBD7945414.1"/>
    <property type="molecule type" value="Genomic_DNA"/>
</dbReference>
<feature type="domain" description="N-acetyltransferase" evidence="1">
    <location>
        <begin position="94"/>
        <end position="229"/>
    </location>
</feature>
<organism evidence="2 3">
    <name type="scientific">Psychrobacillus faecigallinarum</name>
    <dbReference type="NCBI Taxonomy" id="2762235"/>
    <lineage>
        <taxon>Bacteria</taxon>
        <taxon>Bacillati</taxon>
        <taxon>Bacillota</taxon>
        <taxon>Bacilli</taxon>
        <taxon>Bacillales</taxon>
        <taxon>Bacillaceae</taxon>
        <taxon>Psychrobacillus</taxon>
    </lineage>
</organism>
<gene>
    <name evidence="2" type="ORF">H9650_14905</name>
</gene>
<dbReference type="PROSITE" id="PS51186">
    <property type="entry name" value="GNAT"/>
    <property type="match status" value="1"/>
</dbReference>
<proteinExistence type="predicted"/>
<evidence type="ECO:0000313" key="2">
    <source>
        <dbReference type="EMBL" id="MBD7945414.1"/>
    </source>
</evidence>
<dbReference type="Gene3D" id="3.40.630.30">
    <property type="match status" value="1"/>
</dbReference>
<dbReference type="InterPro" id="IPR000182">
    <property type="entry name" value="GNAT_dom"/>
</dbReference>
<evidence type="ECO:0000259" key="1">
    <source>
        <dbReference type="PROSITE" id="PS51186"/>
    </source>
</evidence>
<reference evidence="2 3" key="1">
    <citation type="submission" date="2020-08" db="EMBL/GenBank/DDBJ databases">
        <title>A Genomic Blueprint of the Chicken Gut Microbiome.</title>
        <authorList>
            <person name="Gilroy R."/>
            <person name="Ravi A."/>
            <person name="Getino M."/>
            <person name="Pursley I."/>
            <person name="Horton D.L."/>
            <person name="Alikhan N.-F."/>
            <person name="Baker D."/>
            <person name="Gharbi K."/>
            <person name="Hall N."/>
            <person name="Watson M."/>
            <person name="Adriaenssens E.M."/>
            <person name="Foster-Nyarko E."/>
            <person name="Jarju S."/>
            <person name="Secka A."/>
            <person name="Antonio M."/>
            <person name="Oren A."/>
            <person name="Chaudhuri R."/>
            <person name="La Ragione R.M."/>
            <person name="Hildebrand F."/>
            <person name="Pallen M.J."/>
        </authorList>
    </citation>
    <scope>NUCLEOTIDE SEQUENCE [LARGE SCALE GENOMIC DNA]</scope>
    <source>
        <strain evidence="2 3">Sa2BUA9</strain>
    </source>
</reference>
<evidence type="ECO:0000313" key="3">
    <source>
        <dbReference type="Proteomes" id="UP000640786"/>
    </source>
</evidence>
<keyword evidence="3" id="KW-1185">Reference proteome</keyword>
<dbReference type="SUPFAM" id="SSF55729">
    <property type="entry name" value="Acyl-CoA N-acyltransferases (Nat)"/>
    <property type="match status" value="1"/>
</dbReference>
<protein>
    <submittedName>
        <fullName evidence="2">GNAT family N-acetyltransferase</fullName>
    </submittedName>
</protein>
<comment type="caution">
    <text evidence="2">The sequence shown here is derived from an EMBL/GenBank/DDBJ whole genome shotgun (WGS) entry which is preliminary data.</text>
</comment>
<dbReference type="InterPro" id="IPR016181">
    <property type="entry name" value="Acyl_CoA_acyltransferase"/>
</dbReference>
<name>A0ABR8RC98_9BACI</name>
<dbReference type="Pfam" id="PF00583">
    <property type="entry name" value="Acetyltransf_1"/>
    <property type="match status" value="1"/>
</dbReference>
<sequence length="229" mass="25900">MMRGNTHAFAVKHIPGPAFNTVRGINDQDLDYLDEILHFYREHAISFRIEVTPQNSSESLFLRLSEKGFYQSGFHASFFRIADNIESFSNPSSIVVRPLQKDEFDLFAAIYVEAFGLPSSIQDGIKQNNQVLFDVPGWEFYLALRHNVPIGIGVMYVEGELATLAAAATLPDYRNLGVQHALLHKRIEKAIEKGAKYITSEAAFGSVSHRNMERIGLKLAYTKAFWTKR</sequence>